<dbReference type="OrthoDB" id="28868at2759"/>
<dbReference type="eggNOG" id="ENOG502QS7Z">
    <property type="taxonomic scope" value="Eukaryota"/>
</dbReference>
<dbReference type="AlphaFoldDB" id="R8BTE5"/>
<dbReference type="KEGG" id="tmn:UCRPA7_1920"/>
<dbReference type="HOGENOM" id="CLU_020266_0_0_1"/>
<name>R8BTE5_PHAM7</name>
<dbReference type="InterPro" id="IPR001810">
    <property type="entry name" value="F-box_dom"/>
</dbReference>
<evidence type="ECO:0000313" key="3">
    <source>
        <dbReference type="Proteomes" id="UP000014074"/>
    </source>
</evidence>
<feature type="domain" description="F-box" evidence="1">
    <location>
        <begin position="1"/>
        <end position="48"/>
    </location>
</feature>
<dbReference type="PROSITE" id="PS50181">
    <property type="entry name" value="FBOX"/>
    <property type="match status" value="1"/>
</dbReference>
<organism evidence="2 3">
    <name type="scientific">Phaeoacremonium minimum (strain UCR-PA7)</name>
    <name type="common">Esca disease fungus</name>
    <name type="synonym">Togninia minima</name>
    <dbReference type="NCBI Taxonomy" id="1286976"/>
    <lineage>
        <taxon>Eukaryota</taxon>
        <taxon>Fungi</taxon>
        <taxon>Dikarya</taxon>
        <taxon>Ascomycota</taxon>
        <taxon>Pezizomycotina</taxon>
        <taxon>Sordariomycetes</taxon>
        <taxon>Sordariomycetidae</taxon>
        <taxon>Togniniales</taxon>
        <taxon>Togniniaceae</taxon>
        <taxon>Phaeoacremonium</taxon>
    </lineage>
</organism>
<evidence type="ECO:0000313" key="2">
    <source>
        <dbReference type="EMBL" id="EOO02579.1"/>
    </source>
</evidence>
<dbReference type="InterPro" id="IPR036623">
    <property type="entry name" value="Hemimethylated_DNA-bd_sf"/>
</dbReference>
<proteinExistence type="predicted"/>
<dbReference type="InterPro" id="IPR036047">
    <property type="entry name" value="F-box-like_dom_sf"/>
</dbReference>
<dbReference type="Pfam" id="PF08755">
    <property type="entry name" value="YccV-like"/>
    <property type="match status" value="1"/>
</dbReference>
<dbReference type="SUPFAM" id="SSF81383">
    <property type="entry name" value="F-box domain"/>
    <property type="match status" value="1"/>
</dbReference>
<dbReference type="SMART" id="SM00992">
    <property type="entry name" value="YccV-like"/>
    <property type="match status" value="1"/>
</dbReference>
<dbReference type="PANTHER" id="PTHR31350:SF27">
    <property type="entry name" value="HEMIMETHYLATED DNA-BINDING DOMAIN-CONTAINING PROTEIN"/>
    <property type="match status" value="1"/>
</dbReference>
<dbReference type="GeneID" id="19322119"/>
<dbReference type="Proteomes" id="UP000014074">
    <property type="component" value="Unassembled WGS sequence"/>
</dbReference>
<dbReference type="Pfam" id="PF13369">
    <property type="entry name" value="Transglut_core2"/>
    <property type="match status" value="1"/>
</dbReference>
<gene>
    <name evidence="2" type="ORF">UCRPA7_1920</name>
</gene>
<dbReference type="Gene3D" id="1.20.1280.50">
    <property type="match status" value="1"/>
</dbReference>
<dbReference type="InterPro" id="IPR011722">
    <property type="entry name" value="Hemimethylated_DNA-bd_dom"/>
</dbReference>
<dbReference type="Gene3D" id="2.30.30.390">
    <property type="entry name" value="Hemimethylated DNA-binding domain"/>
    <property type="match status" value="1"/>
</dbReference>
<dbReference type="PANTHER" id="PTHR31350">
    <property type="entry name" value="SI:DKEY-261L7.2"/>
    <property type="match status" value="1"/>
</dbReference>
<keyword evidence="3" id="KW-1185">Reference proteome</keyword>
<accession>R8BTE5</accession>
<evidence type="ECO:0000259" key="1">
    <source>
        <dbReference type="PROSITE" id="PS50181"/>
    </source>
</evidence>
<dbReference type="Pfam" id="PF12937">
    <property type="entry name" value="F-box-like"/>
    <property type="match status" value="1"/>
</dbReference>
<dbReference type="GO" id="GO:0003677">
    <property type="term" value="F:DNA binding"/>
    <property type="evidence" value="ECO:0007669"/>
    <property type="project" value="InterPro"/>
</dbReference>
<dbReference type="RefSeq" id="XP_007912689.1">
    <property type="nucleotide sequence ID" value="XM_007914498.1"/>
</dbReference>
<dbReference type="InterPro" id="IPR032698">
    <property type="entry name" value="SirB1_N"/>
</dbReference>
<dbReference type="SUPFAM" id="SSF141255">
    <property type="entry name" value="YccV-like"/>
    <property type="match status" value="1"/>
</dbReference>
<dbReference type="EMBL" id="KB932913">
    <property type="protein sequence ID" value="EOO02579.1"/>
    <property type="molecule type" value="Genomic_DNA"/>
</dbReference>
<sequence length="622" mass="72514">MASLELVPDEIIRHILYYISPEEILSSVQILSRRLHRLANEPLLWKYYCTTSFRHWNPEHRFQEKLTLRASEVEWKSLWMERNRRNTRVSYLMDGILASKVGRLQKFGQICMLGYDAKDFLLEQCHTDETAEDVLARRFYGNTALGSIHRSIAVQEWLPYQRAPYTLRGLDRALAAFEMFFLRERDGDVDDIDALLDRLASDFLSEQPHFSEKSTRQKALLLAQWVRAKNLTGMEDEEVNYRNLRNCLIGHALLEDQHDSLPIISSAIYCCLAERVGLRAACCAFPSHVHAMVMAPPGEQLDGGRVPNPTTDVEKMFLDPYRSSEEVTLQELRSKLVELGWMSSGDSFLVASPTAVIVQRTAQNMKTTYSKLARMSNIEPEARYQLRRLRNGDHEMNAESALYAALWANLLVNPVSSFQWDHSLDVFLSRFHQLFSEDLWLVEKYLLPLYNVFTESQAQTHHRFSWQNVHEMVNMVRNMDQRQPTVNRRYTQEIQANVWYKVGQVFRHKRYDYIGIINGWGDKGTGSLPTPHSLSMDETMEEYQDTSDSDSSARSRFRKKTYYTCLRTDIDRHVIAQDNIEIITDPSLIPERLFFVAGKFFKRFDSETCRFVSNIREFFPDD</sequence>
<reference evidence="3" key="1">
    <citation type="journal article" date="2013" name="Genome Announc.">
        <title>Draft genome sequence of the ascomycete Phaeoacremonium aleophilum strain UCR-PA7, a causal agent of the esca disease complex in grapevines.</title>
        <authorList>
            <person name="Blanco-Ulate B."/>
            <person name="Rolshausen P."/>
            <person name="Cantu D."/>
        </authorList>
    </citation>
    <scope>NUCLEOTIDE SEQUENCE [LARGE SCALE GENOMIC DNA]</scope>
    <source>
        <strain evidence="3">UCR-PA7</strain>
    </source>
</reference>
<protein>
    <submittedName>
        <fullName evidence="2">Putative f-box domain-containing protein</fullName>
    </submittedName>
</protein>